<feature type="region of interest" description="Disordered" evidence="5">
    <location>
        <begin position="174"/>
        <end position="214"/>
    </location>
</feature>
<organism evidence="7 8">
    <name type="scientific">Petromyces alliaceus</name>
    <name type="common">Aspergillus alliaceus</name>
    <dbReference type="NCBI Taxonomy" id="209559"/>
    <lineage>
        <taxon>Eukaryota</taxon>
        <taxon>Fungi</taxon>
        <taxon>Dikarya</taxon>
        <taxon>Ascomycota</taxon>
        <taxon>Pezizomycotina</taxon>
        <taxon>Eurotiomycetes</taxon>
        <taxon>Eurotiomycetidae</taxon>
        <taxon>Eurotiales</taxon>
        <taxon>Aspergillaceae</taxon>
        <taxon>Aspergillus</taxon>
        <taxon>Aspergillus subgen. Circumdati</taxon>
    </lineage>
</organism>
<dbReference type="CDD" id="cd00448">
    <property type="entry name" value="YjgF_YER057c_UK114_family"/>
    <property type="match status" value="1"/>
</dbReference>
<dbReference type="InterPro" id="IPR006175">
    <property type="entry name" value="YjgF/YER057c/UK114"/>
</dbReference>
<dbReference type="GO" id="GO:0000435">
    <property type="term" value="P:positive regulation of transcription from RNA polymerase II promoter by galactose"/>
    <property type="evidence" value="ECO:0007669"/>
    <property type="project" value="TreeGrafter"/>
</dbReference>
<dbReference type="AlphaFoldDB" id="A0A8H6AAT3"/>
<dbReference type="NCBIfam" id="TIGR00004">
    <property type="entry name" value="Rid family detoxifying hydrolase"/>
    <property type="match status" value="1"/>
</dbReference>
<dbReference type="Pfam" id="PF04082">
    <property type="entry name" value="Fungal_trans"/>
    <property type="match status" value="1"/>
</dbReference>
<dbReference type="FunFam" id="3.30.1330.40:FF:000001">
    <property type="entry name" value="L-PSP family endoribonuclease"/>
    <property type="match status" value="1"/>
</dbReference>
<dbReference type="SUPFAM" id="SSF55298">
    <property type="entry name" value="YjgF-like"/>
    <property type="match status" value="1"/>
</dbReference>
<keyword evidence="8" id="KW-1185">Reference proteome</keyword>
<evidence type="ECO:0000259" key="6">
    <source>
        <dbReference type="SMART" id="SM00906"/>
    </source>
</evidence>
<dbReference type="GO" id="GO:0006351">
    <property type="term" value="P:DNA-templated transcription"/>
    <property type="evidence" value="ECO:0007669"/>
    <property type="project" value="InterPro"/>
</dbReference>
<comment type="caution">
    <text evidence="7">The sequence shown here is derived from an EMBL/GenBank/DDBJ whole genome shotgun (WGS) entry which is preliminary data.</text>
</comment>
<evidence type="ECO:0000256" key="1">
    <source>
        <dbReference type="ARBA" id="ARBA00010552"/>
    </source>
</evidence>
<dbReference type="PANTHER" id="PTHR47424">
    <property type="entry name" value="REGULATORY PROTEIN GAL4"/>
    <property type="match status" value="1"/>
</dbReference>
<dbReference type="EMBL" id="SPNV01000045">
    <property type="protein sequence ID" value="KAF5863772.1"/>
    <property type="molecule type" value="Genomic_DNA"/>
</dbReference>
<dbReference type="InterPro" id="IPR007219">
    <property type="entry name" value="XnlR_reg_dom"/>
</dbReference>
<dbReference type="GO" id="GO:0008270">
    <property type="term" value="F:zinc ion binding"/>
    <property type="evidence" value="ECO:0007669"/>
    <property type="project" value="InterPro"/>
</dbReference>
<evidence type="ECO:0000313" key="8">
    <source>
        <dbReference type="Proteomes" id="UP000541154"/>
    </source>
</evidence>
<dbReference type="GO" id="GO:0005634">
    <property type="term" value="C:nucleus"/>
    <property type="evidence" value="ECO:0007669"/>
    <property type="project" value="TreeGrafter"/>
</dbReference>
<evidence type="ECO:0000256" key="5">
    <source>
        <dbReference type="SAM" id="MobiDB-lite"/>
    </source>
</evidence>
<name>A0A8H6AAT3_PETAA</name>
<keyword evidence="4" id="KW-0539">Nucleus</keyword>
<evidence type="ECO:0000256" key="2">
    <source>
        <dbReference type="ARBA" id="ARBA00023015"/>
    </source>
</evidence>
<dbReference type="InterPro" id="IPR006056">
    <property type="entry name" value="RidA"/>
</dbReference>
<comment type="similarity">
    <text evidence="1">Belongs to the RutC family.</text>
</comment>
<feature type="compositionally biased region" description="Polar residues" evidence="5">
    <location>
        <begin position="176"/>
        <end position="202"/>
    </location>
</feature>
<dbReference type="Gene3D" id="3.30.1330.40">
    <property type="entry name" value="RutC-like"/>
    <property type="match status" value="1"/>
</dbReference>
<dbReference type="CDD" id="cd12148">
    <property type="entry name" value="fungal_TF_MHR"/>
    <property type="match status" value="1"/>
</dbReference>
<dbReference type="Proteomes" id="UP000541154">
    <property type="component" value="Unassembled WGS sequence"/>
</dbReference>
<feature type="domain" description="Xylanolytic transcriptional activator regulatory" evidence="6">
    <location>
        <begin position="402"/>
        <end position="475"/>
    </location>
</feature>
<accession>A0A8H6AAT3</accession>
<keyword evidence="2" id="KW-0805">Transcription regulation</keyword>
<dbReference type="GO" id="GO:0000978">
    <property type="term" value="F:RNA polymerase II cis-regulatory region sequence-specific DNA binding"/>
    <property type="evidence" value="ECO:0007669"/>
    <property type="project" value="TreeGrafter"/>
</dbReference>
<proteinExistence type="inferred from homology"/>
<dbReference type="SMART" id="SM00906">
    <property type="entry name" value="Fungal_trans"/>
    <property type="match status" value="1"/>
</dbReference>
<keyword evidence="3" id="KW-0804">Transcription</keyword>
<evidence type="ECO:0000313" key="7">
    <source>
        <dbReference type="EMBL" id="KAF5863772.1"/>
    </source>
</evidence>
<evidence type="ECO:0000256" key="3">
    <source>
        <dbReference type="ARBA" id="ARBA00023163"/>
    </source>
</evidence>
<reference evidence="7 8" key="1">
    <citation type="submission" date="2019-04" db="EMBL/GenBank/DDBJ databases">
        <title>Aspergillus burnettii sp. nov., novel species from soil in southeast Queensland.</title>
        <authorList>
            <person name="Gilchrist C.L.M."/>
            <person name="Pitt J.I."/>
            <person name="Lange L."/>
            <person name="Lacey H.J."/>
            <person name="Vuong D."/>
            <person name="Midgley D.J."/>
            <person name="Greenfield P."/>
            <person name="Bradbury M."/>
            <person name="Lacey E."/>
            <person name="Busk P.K."/>
            <person name="Pilgaard B."/>
            <person name="Chooi Y.H."/>
            <person name="Piggott A.M."/>
        </authorList>
    </citation>
    <scope>NUCLEOTIDE SEQUENCE [LARGE SCALE GENOMIC DNA]</scope>
    <source>
        <strain evidence="7 8">FRR 5400</strain>
    </source>
</reference>
<gene>
    <name evidence="7" type="primary">LAC9_2</name>
    <name evidence="7" type="ORF">ETB97_009407</name>
</gene>
<evidence type="ECO:0000256" key="4">
    <source>
        <dbReference type="ARBA" id="ARBA00023242"/>
    </source>
</evidence>
<dbReference type="PANTHER" id="PTHR47424:SF2">
    <property type="entry name" value="TRANSCRIPTION FACTOR DOMAIN-CONTAINING PROTEIN-RELATED"/>
    <property type="match status" value="1"/>
</dbReference>
<sequence>MSEKHPIFTNQAPAPFPVFSQAIVRKDSVYCSGMIGLDVKTNRLVTGGIQAQTDQLVRNLEAVLKEAHSGLQNVLKMTVYITTMDDFAAMNEIYAHYFSAPMPARTCVAVKELPLGALVEMDCIAYLTQIEEELARARSLLQERHNQSPRFPISEGPSRENSEVVAVAEDPVHSISPASPLSSHQVALQPHNDSSKPPTHTGNDVGAGSTKPQHASRCVLLPPEVAPQATSLDWDERDNTLQNMSDPKPKSSSDGYFGVSSTRAFLRMTGRQDELYPPTMMTQTSVTATDLMPLSSLAEYVDAYFERCHPLHPLLHETAFRAQMMNLYPRPQQQLWEMLLYAVAALGAFSISTSNQNTDRALFDAARARFSNDLMETGNKTLVQALTLMSRYLRIRNKLNASYNYLGLANRVAISIGLFKEFSSADSNPFYCEVRRRVWWCLYTLNLEDTIAFSRPQDFPQIGVEVNLPLNIHDLDLTPNTAFVGAEANYTTLYTYLKFGAAFYSTISTAYASIISVPYPRARQLIEYDDNLVREWEASLPAFIREIAIESPRPFIVWHFIMRHRADPPKAATDPDSVNTTIQRCQKAAEETITMISEFWFQQQRSALDGWYALQFLLPAILIPALCIRNESTSPHSASWQDQIRKAIEVMESISLLLDSAVHTLGIIKSLCSGVVPLENEVSSPHNPPKVLGRDWEPSADANYDTFFEATHQIFPEYLNFGDLTMFPDLI</sequence>
<dbReference type="GO" id="GO:0000981">
    <property type="term" value="F:DNA-binding transcription factor activity, RNA polymerase II-specific"/>
    <property type="evidence" value="ECO:0007669"/>
    <property type="project" value="TreeGrafter"/>
</dbReference>
<dbReference type="Pfam" id="PF01042">
    <property type="entry name" value="Ribonuc_L-PSP"/>
    <property type="match status" value="1"/>
</dbReference>
<dbReference type="InterPro" id="IPR051127">
    <property type="entry name" value="Fungal_SecMet_Regulators"/>
</dbReference>
<dbReference type="InterPro" id="IPR035959">
    <property type="entry name" value="RutC-like_sf"/>
</dbReference>
<dbReference type="GO" id="GO:0005739">
    <property type="term" value="C:mitochondrion"/>
    <property type="evidence" value="ECO:0007669"/>
    <property type="project" value="UniProtKB-ARBA"/>
</dbReference>
<protein>
    <submittedName>
        <fullName evidence="7">Lactose regulatory protein lac9 and GAL4-like protein</fullName>
    </submittedName>
</protein>